<keyword evidence="3" id="KW-1185">Reference proteome</keyword>
<dbReference type="InterPro" id="IPR032006">
    <property type="entry name" value="TMIE"/>
</dbReference>
<feature type="transmembrane region" description="Helical" evidence="1">
    <location>
        <begin position="50"/>
        <end position="72"/>
    </location>
</feature>
<feature type="chain" id="PRO_5047162044" evidence="2">
    <location>
        <begin position="18"/>
        <end position="112"/>
    </location>
</feature>
<dbReference type="RefSeq" id="XP_022237911.1">
    <property type="nucleotide sequence ID" value="XM_022382203.1"/>
</dbReference>
<protein>
    <submittedName>
        <fullName evidence="4">Uncharacterized protein LOC111085081</fullName>
    </submittedName>
</protein>
<evidence type="ECO:0000313" key="3">
    <source>
        <dbReference type="Proteomes" id="UP000694941"/>
    </source>
</evidence>
<accession>A0ABM1S2Q6</accession>
<keyword evidence="1" id="KW-0812">Transmembrane</keyword>
<keyword evidence="1" id="KW-0472">Membrane</keyword>
<name>A0ABM1S2Q6_LIMPO</name>
<evidence type="ECO:0000256" key="2">
    <source>
        <dbReference type="SAM" id="SignalP"/>
    </source>
</evidence>
<gene>
    <name evidence="4" type="primary">LOC111085081</name>
</gene>
<reference evidence="4" key="1">
    <citation type="submission" date="2025-08" db="UniProtKB">
        <authorList>
            <consortium name="RefSeq"/>
        </authorList>
    </citation>
    <scope>IDENTIFICATION</scope>
    <source>
        <tissue evidence="4">Muscle</tissue>
    </source>
</reference>
<dbReference type="Proteomes" id="UP000694941">
    <property type="component" value="Unplaced"/>
</dbReference>
<evidence type="ECO:0000313" key="4">
    <source>
        <dbReference type="RefSeq" id="XP_022237911.1"/>
    </source>
</evidence>
<organism evidence="3 4">
    <name type="scientific">Limulus polyphemus</name>
    <name type="common">Atlantic horseshoe crab</name>
    <dbReference type="NCBI Taxonomy" id="6850"/>
    <lineage>
        <taxon>Eukaryota</taxon>
        <taxon>Metazoa</taxon>
        <taxon>Ecdysozoa</taxon>
        <taxon>Arthropoda</taxon>
        <taxon>Chelicerata</taxon>
        <taxon>Merostomata</taxon>
        <taxon>Xiphosura</taxon>
        <taxon>Limulidae</taxon>
        <taxon>Limulus</taxon>
    </lineage>
</organism>
<keyword evidence="1" id="KW-1133">Transmembrane helix</keyword>
<evidence type="ECO:0000256" key="1">
    <source>
        <dbReference type="SAM" id="Phobius"/>
    </source>
</evidence>
<sequence>MASCMFVLFMFLSWAEAHPTLSLIGCDCSSTESYSTPDWLETDVVAGFRIWQLLFLSIGGFIVLVVFLCCVIKIRIPRTKQEIEVEYQRKLLTHSFRAHLDMLSMGEVNFVT</sequence>
<keyword evidence="2" id="KW-0732">Signal</keyword>
<feature type="signal peptide" evidence="2">
    <location>
        <begin position="1"/>
        <end position="17"/>
    </location>
</feature>
<dbReference type="Pfam" id="PF16038">
    <property type="entry name" value="TMIE"/>
    <property type="match status" value="1"/>
</dbReference>
<dbReference type="PANTHER" id="PTHR28635">
    <property type="entry name" value="TRANSMEMBRANE INNER EAR EXPRESSED PROTEIN"/>
    <property type="match status" value="1"/>
</dbReference>
<proteinExistence type="predicted"/>
<dbReference type="GeneID" id="111085081"/>
<feature type="non-terminal residue" evidence="4">
    <location>
        <position position="112"/>
    </location>
</feature>
<dbReference type="PANTHER" id="PTHR28635:SF1">
    <property type="entry name" value="TRANSMEMBRANE INNER EAR EXPRESSED PROTEIN"/>
    <property type="match status" value="1"/>
</dbReference>